<dbReference type="GeneID" id="65102726"/>
<gene>
    <name evidence="2" type="primary">V7</name>
</gene>
<reference evidence="2" key="1">
    <citation type="submission" date="2017-11" db="EMBL/GenBank/DDBJ databases">
        <title>The distinct marsupial branch of gammaherpesviruses includes novel host-derived genes seldom found in other viruses.</title>
        <authorList>
            <person name="Vaz P.K."/>
        </authorList>
    </citation>
    <scope>NUCLEOTIDE SEQUENCE</scope>
    <source>
        <strain evidence="2">V3187/11</strain>
    </source>
</reference>
<feature type="compositionally biased region" description="Pro residues" evidence="1">
    <location>
        <begin position="187"/>
        <end position="202"/>
    </location>
</feature>
<dbReference type="RefSeq" id="YP_010087442.1">
    <property type="nucleotide sequence ID" value="NC_055554.1"/>
</dbReference>
<feature type="compositionally biased region" description="Polar residues" evidence="1">
    <location>
        <begin position="106"/>
        <end position="115"/>
    </location>
</feature>
<feature type="compositionally biased region" description="Polar residues" evidence="1">
    <location>
        <begin position="175"/>
        <end position="184"/>
    </location>
</feature>
<protein>
    <submittedName>
        <fullName evidence="2">Uncharacterized protein</fullName>
    </submittedName>
</protein>
<evidence type="ECO:0000313" key="2">
    <source>
        <dbReference type="EMBL" id="AZB49172.1"/>
    </source>
</evidence>
<organism evidence="2">
    <name type="scientific">Vombatid gammaherpesvirus 1</name>
    <dbReference type="NCBI Taxonomy" id="2052651"/>
    <lineage>
        <taxon>Viruses</taxon>
        <taxon>Duplodnaviria</taxon>
        <taxon>Heunggongvirae</taxon>
        <taxon>Peploviricota</taxon>
        <taxon>Herviviricetes</taxon>
        <taxon>Herpesvirales</taxon>
        <taxon>Orthoherpesviridae</taxon>
        <taxon>Gammaherpesvirinae</taxon>
        <taxon>Manticavirus</taxon>
        <taxon>Manticavirus vombatidgamma1</taxon>
    </lineage>
</organism>
<sequence length="255" mass="28163">MEDEPWHQLFYPLTPQHEESLYPQSPTLPESDGDLNQLVQDIMMSPNLQAQSHFTEDIDWSQYLDFLQSPLHDQDINMPDTTHTNIETTLENSHYPPELAPMHLNPITTPLTSSSHLDDTAPPHSPSPPILHLPTPEHTSPPLSPPHLSPISIPSTFSMLSSLISPLTPDPPLSEPSSDFTDTMSLPRPPISPLTPDPPLSEPTPELGYTVSPTHLEPPPTPGKIIFHDGTHHGHLGQPGVLKISFNLRSLVWSA</sequence>
<evidence type="ECO:0000313" key="3">
    <source>
        <dbReference type="Proteomes" id="UP000679767"/>
    </source>
</evidence>
<accession>A0A3S8D7M2</accession>
<dbReference type="Proteomes" id="UP000679767">
    <property type="component" value="Segment"/>
</dbReference>
<feature type="region of interest" description="Disordered" evidence="1">
    <location>
        <begin position="102"/>
        <end position="150"/>
    </location>
</feature>
<keyword evidence="3" id="KW-1185">Reference proteome</keyword>
<dbReference type="KEGG" id="vg:65102726"/>
<dbReference type="EMBL" id="MG452721">
    <property type="protein sequence ID" value="AZB49172.1"/>
    <property type="molecule type" value="Genomic_DNA"/>
</dbReference>
<feature type="region of interest" description="Disordered" evidence="1">
    <location>
        <begin position="166"/>
        <end position="206"/>
    </location>
</feature>
<name>A0A3S8D7M2_9GAMA</name>
<proteinExistence type="predicted"/>
<evidence type="ECO:0000256" key="1">
    <source>
        <dbReference type="SAM" id="MobiDB-lite"/>
    </source>
</evidence>
<feature type="compositionally biased region" description="Low complexity" evidence="1">
    <location>
        <begin position="132"/>
        <end position="141"/>
    </location>
</feature>